<accession>A0ABD3MT85</accession>
<dbReference type="InterPro" id="IPR018997">
    <property type="entry name" value="PUB_domain"/>
</dbReference>
<keyword evidence="5" id="KW-1185">Reference proteome</keyword>
<comment type="caution">
    <text evidence="4">The sequence shown here is derived from an EMBL/GenBank/DDBJ whole genome shotgun (WGS) entry which is preliminary data.</text>
</comment>
<evidence type="ECO:0000256" key="2">
    <source>
        <dbReference type="SAM" id="MobiDB-lite"/>
    </source>
</evidence>
<feature type="region of interest" description="Disordered" evidence="2">
    <location>
        <begin position="66"/>
        <end position="113"/>
    </location>
</feature>
<proteinExistence type="predicted"/>
<evidence type="ECO:0000256" key="1">
    <source>
        <dbReference type="SAM" id="Coils"/>
    </source>
</evidence>
<sequence length="502" mass="56153">MDLRRIEDELVELSTTWEALRYKRPQFEQDVSGTNGESLSARMSSWTELLSQVDVVAVAANDADEAELEDAGHDNDAEDASENNGKVDGINGGLSNADDGEQGNTAATSTTSAAEEHTAMDYEFGMCLLGSGGGSGAGDTTIPPKAADNDNDQGGGKMSVWERYAKKNMEQVTSKSTPEQEVAARVGENEEIGMMMVEEDARPEEILSSLEALHGRFLSLGPKVEKLQKKSKERDLVTKKPRYGEKTMERVKLVLRSYAALEVGVSMSLDDTISGPGIISTLRKQIKQHTEKLEVEMHARKSREQEEKDRLALEATRIEEMERQRILLAEQARREEEETLAQRAHEARIRRMEEERAAEDAVRAADRDLLELVPNIGPDGVRTQIGHLKMALMNDNNVEGSALLSIALSSLRDMFTQIVRHPEEMKYRTVRRDHPKFIEDIGRHVGGREILIAAGFRLENVEGVPCLYSKEPDVEKDMDGWSDWFDNLKKTLEIIEDEIRNK</sequence>
<organism evidence="4 5">
    <name type="scientific">Discostella pseudostelligera</name>
    <dbReference type="NCBI Taxonomy" id="259834"/>
    <lineage>
        <taxon>Eukaryota</taxon>
        <taxon>Sar</taxon>
        <taxon>Stramenopiles</taxon>
        <taxon>Ochrophyta</taxon>
        <taxon>Bacillariophyta</taxon>
        <taxon>Coscinodiscophyceae</taxon>
        <taxon>Thalassiosirophycidae</taxon>
        <taxon>Stephanodiscales</taxon>
        <taxon>Stephanodiscaceae</taxon>
        <taxon>Discostella</taxon>
    </lineage>
</organism>
<dbReference type="InterPro" id="IPR036339">
    <property type="entry name" value="PUB-like_dom_sf"/>
</dbReference>
<dbReference type="AlphaFoldDB" id="A0ABD3MT85"/>
<dbReference type="Gene3D" id="1.20.58.2190">
    <property type="match status" value="1"/>
</dbReference>
<dbReference type="EMBL" id="JALLBG020000078">
    <property type="protein sequence ID" value="KAL3767008.1"/>
    <property type="molecule type" value="Genomic_DNA"/>
</dbReference>
<feature type="coiled-coil region" evidence="1">
    <location>
        <begin position="301"/>
        <end position="338"/>
    </location>
</feature>
<dbReference type="SUPFAM" id="SSF143503">
    <property type="entry name" value="PUG domain-like"/>
    <property type="match status" value="1"/>
</dbReference>
<evidence type="ECO:0000313" key="4">
    <source>
        <dbReference type="EMBL" id="KAL3767008.1"/>
    </source>
</evidence>
<name>A0ABD3MT85_9STRA</name>
<gene>
    <name evidence="4" type="ORF">ACHAWU_004506</name>
</gene>
<dbReference type="Pfam" id="PF09409">
    <property type="entry name" value="PUB"/>
    <property type="match status" value="1"/>
</dbReference>
<feature type="domain" description="PUB" evidence="3">
    <location>
        <begin position="407"/>
        <end position="476"/>
    </location>
</feature>
<dbReference type="CDD" id="cd09212">
    <property type="entry name" value="PUB"/>
    <property type="match status" value="1"/>
</dbReference>
<feature type="region of interest" description="Disordered" evidence="2">
    <location>
        <begin position="134"/>
        <end position="156"/>
    </location>
</feature>
<evidence type="ECO:0000259" key="3">
    <source>
        <dbReference type="Pfam" id="PF09409"/>
    </source>
</evidence>
<dbReference type="Proteomes" id="UP001530293">
    <property type="component" value="Unassembled WGS sequence"/>
</dbReference>
<reference evidence="4 5" key="1">
    <citation type="submission" date="2024-10" db="EMBL/GenBank/DDBJ databases">
        <title>Updated reference genomes for cyclostephanoid diatoms.</title>
        <authorList>
            <person name="Roberts W.R."/>
            <person name="Alverson A.J."/>
        </authorList>
    </citation>
    <scope>NUCLEOTIDE SEQUENCE [LARGE SCALE GENOMIC DNA]</scope>
    <source>
        <strain evidence="4 5">AJA232-27</strain>
    </source>
</reference>
<keyword evidence="1" id="KW-0175">Coiled coil</keyword>
<protein>
    <recommendedName>
        <fullName evidence="3">PUB domain-containing protein</fullName>
    </recommendedName>
</protein>
<evidence type="ECO:0000313" key="5">
    <source>
        <dbReference type="Proteomes" id="UP001530293"/>
    </source>
</evidence>